<sequence>MTTQATRTVGLAAELRLAVMRLRRRLALERDPANELSLTQMAVLAGLLRNGDMTIGALAARERVQPPSMTRTVNCLAEGEYVERRAHPDDGRQVVVALTDAGRATVLADRARRDAWLARRLDGLTSDERETLRKAAPLLQRLAESD</sequence>
<dbReference type="Gene3D" id="1.10.287.100">
    <property type="match status" value="1"/>
</dbReference>
<feature type="domain" description="HTH marR-type" evidence="4">
    <location>
        <begin position="8"/>
        <end position="141"/>
    </location>
</feature>
<keyword evidence="6" id="KW-1185">Reference proteome</keyword>
<dbReference type="Proteomes" id="UP001501821">
    <property type="component" value="Unassembled WGS sequence"/>
</dbReference>
<evidence type="ECO:0000313" key="5">
    <source>
        <dbReference type="EMBL" id="GAA3816356.1"/>
    </source>
</evidence>
<keyword evidence="3" id="KW-0804">Transcription</keyword>
<dbReference type="InterPro" id="IPR036388">
    <property type="entry name" value="WH-like_DNA-bd_sf"/>
</dbReference>
<comment type="caution">
    <text evidence="5">The sequence shown here is derived from an EMBL/GenBank/DDBJ whole genome shotgun (WGS) entry which is preliminary data.</text>
</comment>
<accession>A0ABP7IEG4</accession>
<name>A0ABP7IEG4_9ACTN</name>
<dbReference type="SMART" id="SM00347">
    <property type="entry name" value="HTH_MARR"/>
    <property type="match status" value="1"/>
</dbReference>
<keyword evidence="1" id="KW-0805">Transcription regulation</keyword>
<proteinExistence type="predicted"/>
<evidence type="ECO:0000256" key="2">
    <source>
        <dbReference type="ARBA" id="ARBA00023125"/>
    </source>
</evidence>
<dbReference type="PROSITE" id="PS50995">
    <property type="entry name" value="HTH_MARR_2"/>
    <property type="match status" value="1"/>
</dbReference>
<dbReference type="InterPro" id="IPR036390">
    <property type="entry name" value="WH_DNA-bd_sf"/>
</dbReference>
<organism evidence="5 6">
    <name type="scientific">Nocardioides panacisoli</name>
    <dbReference type="NCBI Taxonomy" id="627624"/>
    <lineage>
        <taxon>Bacteria</taxon>
        <taxon>Bacillati</taxon>
        <taxon>Actinomycetota</taxon>
        <taxon>Actinomycetes</taxon>
        <taxon>Propionibacteriales</taxon>
        <taxon>Nocardioidaceae</taxon>
        <taxon>Nocardioides</taxon>
    </lineage>
</organism>
<dbReference type="Gene3D" id="1.10.10.10">
    <property type="entry name" value="Winged helix-like DNA-binding domain superfamily/Winged helix DNA-binding domain"/>
    <property type="match status" value="1"/>
</dbReference>
<dbReference type="Pfam" id="PF01047">
    <property type="entry name" value="MarR"/>
    <property type="match status" value="1"/>
</dbReference>
<gene>
    <name evidence="5" type="ORF">GCM10022242_18020</name>
</gene>
<dbReference type="SUPFAM" id="SSF46785">
    <property type="entry name" value="Winged helix' DNA-binding domain"/>
    <property type="match status" value="1"/>
</dbReference>
<dbReference type="RefSeq" id="WP_344774516.1">
    <property type="nucleotide sequence ID" value="NZ_BAABAH010000005.1"/>
</dbReference>
<dbReference type="PROSITE" id="PS01117">
    <property type="entry name" value="HTH_MARR_1"/>
    <property type="match status" value="1"/>
</dbReference>
<dbReference type="InterPro" id="IPR023187">
    <property type="entry name" value="Tscrpt_reg_MarR-type_CS"/>
</dbReference>
<keyword evidence="2" id="KW-0238">DNA-binding</keyword>
<dbReference type="InterPro" id="IPR000835">
    <property type="entry name" value="HTH_MarR-typ"/>
</dbReference>
<reference evidence="6" key="1">
    <citation type="journal article" date="2019" name="Int. J. Syst. Evol. Microbiol.">
        <title>The Global Catalogue of Microorganisms (GCM) 10K type strain sequencing project: providing services to taxonomists for standard genome sequencing and annotation.</title>
        <authorList>
            <consortium name="The Broad Institute Genomics Platform"/>
            <consortium name="The Broad Institute Genome Sequencing Center for Infectious Disease"/>
            <person name="Wu L."/>
            <person name="Ma J."/>
        </authorList>
    </citation>
    <scope>NUCLEOTIDE SEQUENCE [LARGE SCALE GENOMIC DNA]</scope>
    <source>
        <strain evidence="6">JCM 16953</strain>
    </source>
</reference>
<dbReference type="PANTHER" id="PTHR39515:SF2">
    <property type="entry name" value="HTH-TYPE TRANSCRIPTIONAL REGULATOR RV0880"/>
    <property type="match status" value="1"/>
</dbReference>
<evidence type="ECO:0000256" key="3">
    <source>
        <dbReference type="ARBA" id="ARBA00023163"/>
    </source>
</evidence>
<dbReference type="PANTHER" id="PTHR39515">
    <property type="entry name" value="CONSERVED PROTEIN"/>
    <property type="match status" value="1"/>
</dbReference>
<evidence type="ECO:0000313" key="6">
    <source>
        <dbReference type="Proteomes" id="UP001501821"/>
    </source>
</evidence>
<dbReference type="EMBL" id="BAABAH010000005">
    <property type="protein sequence ID" value="GAA3816356.1"/>
    <property type="molecule type" value="Genomic_DNA"/>
</dbReference>
<dbReference type="InterPro" id="IPR052526">
    <property type="entry name" value="HTH-type_Bedaq_tolerance"/>
</dbReference>
<protein>
    <submittedName>
        <fullName evidence="5">MarR family transcriptional regulator</fullName>
    </submittedName>
</protein>
<evidence type="ECO:0000256" key="1">
    <source>
        <dbReference type="ARBA" id="ARBA00023015"/>
    </source>
</evidence>
<evidence type="ECO:0000259" key="4">
    <source>
        <dbReference type="PROSITE" id="PS50995"/>
    </source>
</evidence>